<reference evidence="1 2" key="1">
    <citation type="submission" date="2020-01" db="EMBL/GenBank/DDBJ databases">
        <title>Draft genome sequence of Cand. Neptunochlamydia vexilliferae K9.</title>
        <authorList>
            <person name="Schulz F."/>
            <person name="Koestlbacher S."/>
            <person name="Wascher F."/>
            <person name="Pizzetti I."/>
            <person name="Horn M."/>
        </authorList>
    </citation>
    <scope>NUCLEOTIDE SEQUENCE [LARGE SCALE GENOMIC DNA]</scope>
    <source>
        <strain evidence="1 2">K9</strain>
    </source>
</reference>
<sequence>MNKKCYNCNVMNTKTVHRVHDSTWYTLKGGSTRIQPLPTASCRRPDIKNIFESQADMLEALKTDFFEKRASLPVEERFKGFEDSFKQKLLGIIKRLGYILRHCSIEKGLSAYQLSLSNRAYEMLKHSIKPVRNFQTTLMPQFLKEGADRQWPKLTTNSYWHYNGPRTWKDMTGNELQAAFKDGDQTIFLHNTVTSSGQTARDTLANARRIEDETTGKTIAYTGRPDTEAKAIEQIEWMFRSEFKSKNPRGLTKQDDGSYTLTYVVSNLMSASRLSYLGGFDEKEAVLREEEVLRALSQTPLIIDGKTVHVKPLYFTEAVNAVTMWSSLSTQTKINQRGLAALRTLAGNDCDSLVTKALDQLENPDLLPEEALFYRALIAKHLNLGEVTHCRSSNSRTAIGLAISAALQGWLNLKCELPPIPHEVLSNPDFKEIYIEHLIGSLPVTHQACSTDWKMPPSGFSWGGNSSIQNPTALRMLPDEFKEEGNRPFLIRIGLVVLHLFDPLFKRKINTLEKTHPDQAFKLDDSHFFLEQSEKV</sequence>
<gene>
    <name evidence="1" type="ORF">NEPTK9_000920</name>
</gene>
<evidence type="ECO:0008006" key="3">
    <source>
        <dbReference type="Google" id="ProtNLM"/>
    </source>
</evidence>
<organism evidence="1 2">
    <name type="scientific">Candidatus Neptunichlamydia vexilliferae</name>
    <dbReference type="NCBI Taxonomy" id="1651774"/>
    <lineage>
        <taxon>Bacteria</taxon>
        <taxon>Pseudomonadati</taxon>
        <taxon>Chlamydiota</taxon>
        <taxon>Chlamydiia</taxon>
        <taxon>Parachlamydiales</taxon>
        <taxon>Simkaniaceae</taxon>
        <taxon>Candidatus Neptunichlamydia</taxon>
    </lineage>
</organism>
<keyword evidence="2" id="KW-1185">Reference proteome</keyword>
<name>A0ABS0B157_9BACT</name>
<dbReference type="Proteomes" id="UP001194714">
    <property type="component" value="Unassembled WGS sequence"/>
</dbReference>
<protein>
    <recommendedName>
        <fullName evidence="3">Tyrosine specific protein phosphatases domain-containing protein</fullName>
    </recommendedName>
</protein>
<accession>A0ABS0B157</accession>
<proteinExistence type="predicted"/>
<evidence type="ECO:0000313" key="1">
    <source>
        <dbReference type="EMBL" id="MBF5059406.1"/>
    </source>
</evidence>
<dbReference type="EMBL" id="JAAEJV010000021">
    <property type="protein sequence ID" value="MBF5059406.1"/>
    <property type="molecule type" value="Genomic_DNA"/>
</dbReference>
<evidence type="ECO:0000313" key="2">
    <source>
        <dbReference type="Proteomes" id="UP001194714"/>
    </source>
</evidence>
<comment type="caution">
    <text evidence="1">The sequence shown here is derived from an EMBL/GenBank/DDBJ whole genome shotgun (WGS) entry which is preliminary data.</text>
</comment>